<feature type="domain" description="FAD/NAD(P)-binding" evidence="6">
    <location>
        <begin position="7"/>
        <end position="268"/>
    </location>
</feature>
<evidence type="ECO:0000259" key="6">
    <source>
        <dbReference type="Pfam" id="PF07992"/>
    </source>
</evidence>
<comment type="cofactor">
    <cofactor evidence="1">
        <name>FAD</name>
        <dbReference type="ChEBI" id="CHEBI:57692"/>
    </cofactor>
</comment>
<keyword evidence="4" id="KW-0274">FAD</keyword>
<dbReference type="RefSeq" id="WP_208739669.1">
    <property type="nucleotide sequence ID" value="NZ_CP024915.1"/>
</dbReference>
<dbReference type="EMBL" id="CP024915">
    <property type="protein sequence ID" value="AUZ88548.1"/>
    <property type="molecule type" value="Genomic_DNA"/>
</dbReference>
<evidence type="ECO:0000256" key="2">
    <source>
        <dbReference type="ARBA" id="ARBA00005272"/>
    </source>
</evidence>
<dbReference type="Proteomes" id="UP000239187">
    <property type="component" value="Chromosome"/>
</dbReference>
<dbReference type="GO" id="GO:0019646">
    <property type="term" value="P:aerobic electron transport chain"/>
    <property type="evidence" value="ECO:0007669"/>
    <property type="project" value="TreeGrafter"/>
</dbReference>
<dbReference type="InterPro" id="IPR023753">
    <property type="entry name" value="FAD/NAD-binding_dom"/>
</dbReference>
<dbReference type="AlphaFoldDB" id="A0A2L0UH60"/>
<dbReference type="GO" id="GO:0003955">
    <property type="term" value="F:NAD(P)H dehydrogenase (quinone) activity"/>
    <property type="evidence" value="ECO:0007669"/>
    <property type="project" value="TreeGrafter"/>
</dbReference>
<dbReference type="Gene3D" id="3.50.50.100">
    <property type="match status" value="1"/>
</dbReference>
<sequence>MSGRVRAVVVGGGYAGVMAANRLAGSRRAHTPLEVTLVDPAPGFTERIRLHQLGAGRRASADVPWTDVLNPRVRHLPARALRIDADRRSIGLAGREPLSFDWLVYAVGSGETSTSLLSVTDPEAARATRTAIGELRPGSAVTVAGAGPTGVEVACAVALARPDLHITIVSPSGSMHPLTGHPAVGRRLRRLGIAVESGTVDRMTGAITTGEGSRPAAPATIWTAGFAVPSLAADSRLPVTGDGRLLVDGTLTVPGHERILGAGDAVSVAGPAAAHLRASCATALPLGAHAADSVLARLGGREPSAIDLGYVLQCLDLGSGQGHVRFVRPDDSPRPWALAGRAGGWTKEQICRMTVTWLAGEASTPGSYRWPAGPRLPVG</sequence>
<dbReference type="PRINTS" id="PR00368">
    <property type="entry name" value="FADPNR"/>
</dbReference>
<dbReference type="PANTHER" id="PTHR42913">
    <property type="entry name" value="APOPTOSIS-INDUCING FACTOR 1"/>
    <property type="match status" value="1"/>
</dbReference>
<reference evidence="7 8" key="1">
    <citation type="submission" date="2017-11" db="EMBL/GenBank/DDBJ databases">
        <title>Draft genome of Arthrobacter agilis strain UMCV2, a plant growth-promoting rhizobacterium and biocontrol capacity of phytopathogenic fungi.</title>
        <authorList>
            <person name="Martinez-Camara R."/>
            <person name="Santoyo G."/>
            <person name="Moreno-Hagelsieb G."/>
            <person name="Valencia-Cantero E."/>
        </authorList>
    </citation>
    <scope>NUCLEOTIDE SEQUENCE [LARGE SCALE GENOMIC DNA]</scope>
    <source>
        <strain evidence="7 8">UMCV2</strain>
    </source>
</reference>
<dbReference type="PANTHER" id="PTHR42913:SF3">
    <property type="entry name" value="64 KDA MITOCHONDRIAL NADH DEHYDROGENASE (EUROFUNG)"/>
    <property type="match status" value="1"/>
</dbReference>
<dbReference type="SUPFAM" id="SSF51905">
    <property type="entry name" value="FAD/NAD(P)-binding domain"/>
    <property type="match status" value="2"/>
</dbReference>
<gene>
    <name evidence="7" type="ORF">CVO76_13555</name>
</gene>
<keyword evidence="5" id="KW-0560">Oxidoreductase</keyword>
<dbReference type="Pfam" id="PF07992">
    <property type="entry name" value="Pyr_redox_2"/>
    <property type="match status" value="1"/>
</dbReference>
<protein>
    <recommendedName>
        <fullName evidence="6">FAD/NAD(P)-binding domain-containing protein</fullName>
    </recommendedName>
</protein>
<comment type="similarity">
    <text evidence="2">Belongs to the NADH dehydrogenase family.</text>
</comment>
<evidence type="ECO:0000256" key="3">
    <source>
        <dbReference type="ARBA" id="ARBA00022630"/>
    </source>
</evidence>
<evidence type="ECO:0000256" key="1">
    <source>
        <dbReference type="ARBA" id="ARBA00001974"/>
    </source>
</evidence>
<dbReference type="InterPro" id="IPR051169">
    <property type="entry name" value="NADH-Q_oxidoreductase"/>
</dbReference>
<evidence type="ECO:0000313" key="7">
    <source>
        <dbReference type="EMBL" id="AUZ88548.1"/>
    </source>
</evidence>
<keyword evidence="3" id="KW-0285">Flavoprotein</keyword>
<dbReference type="InterPro" id="IPR036188">
    <property type="entry name" value="FAD/NAD-bd_sf"/>
</dbReference>
<evidence type="ECO:0000256" key="5">
    <source>
        <dbReference type="ARBA" id="ARBA00023002"/>
    </source>
</evidence>
<name>A0A2L0UH60_9MICC</name>
<proteinExistence type="inferred from homology"/>
<organism evidence="7 8">
    <name type="scientific">Arthrobacter agilis</name>
    <dbReference type="NCBI Taxonomy" id="37921"/>
    <lineage>
        <taxon>Bacteria</taxon>
        <taxon>Bacillati</taxon>
        <taxon>Actinomycetota</taxon>
        <taxon>Actinomycetes</taxon>
        <taxon>Micrococcales</taxon>
        <taxon>Micrococcaceae</taxon>
        <taxon>Arthrobacter</taxon>
    </lineage>
</organism>
<evidence type="ECO:0000256" key="4">
    <source>
        <dbReference type="ARBA" id="ARBA00022827"/>
    </source>
</evidence>
<accession>A0A2L0UH60</accession>
<evidence type="ECO:0000313" key="8">
    <source>
        <dbReference type="Proteomes" id="UP000239187"/>
    </source>
</evidence>